<dbReference type="OrthoDB" id="996621at2"/>
<sequence>MSRTKLSEDEKEKLDNLLQPIVKAEVHHYGSDRTEVARYDRREQMYGGDGIVYLLQMFEPEELVNNRIGAYMILPTAKDSCGFHTHGTRKEEEIYLVMHGTGIYLEKDEWEAEEREYPISKGSITTVRGEAFHAVKNTGDEPLVIFVITTNEPASE</sequence>
<dbReference type="Proteomes" id="UP000317557">
    <property type="component" value="Unassembled WGS sequence"/>
</dbReference>
<dbReference type="InterPro" id="IPR014710">
    <property type="entry name" value="RmlC-like_jellyroll"/>
</dbReference>
<dbReference type="SUPFAM" id="SSF51182">
    <property type="entry name" value="RmlC-like cupins"/>
    <property type="match status" value="1"/>
</dbReference>
<dbReference type="InterPro" id="IPR013096">
    <property type="entry name" value="Cupin_2"/>
</dbReference>
<evidence type="ECO:0000313" key="2">
    <source>
        <dbReference type="EMBL" id="SMO84563.1"/>
    </source>
</evidence>
<accession>A0A521EKX4</accession>
<proteinExistence type="predicted"/>
<protein>
    <submittedName>
        <fullName evidence="2">Cupin domain-containing protein</fullName>
    </submittedName>
</protein>
<keyword evidence="3" id="KW-1185">Reference proteome</keyword>
<feature type="domain" description="Cupin type-2" evidence="1">
    <location>
        <begin position="72"/>
        <end position="148"/>
    </location>
</feature>
<dbReference type="AlphaFoldDB" id="A0A521EKX4"/>
<name>A0A521EKX4_9BACT</name>
<reference evidence="2 3" key="1">
    <citation type="submission" date="2017-05" db="EMBL/GenBank/DDBJ databases">
        <authorList>
            <person name="Varghese N."/>
            <person name="Submissions S."/>
        </authorList>
    </citation>
    <scope>NUCLEOTIDE SEQUENCE [LARGE SCALE GENOMIC DNA]</scope>
    <source>
        <strain evidence="2 3">DSM 21985</strain>
    </source>
</reference>
<evidence type="ECO:0000313" key="3">
    <source>
        <dbReference type="Proteomes" id="UP000317557"/>
    </source>
</evidence>
<dbReference type="EMBL" id="FXTP01000012">
    <property type="protein sequence ID" value="SMO84563.1"/>
    <property type="molecule type" value="Genomic_DNA"/>
</dbReference>
<dbReference type="RefSeq" id="WP_142455268.1">
    <property type="nucleotide sequence ID" value="NZ_FXTP01000012.1"/>
</dbReference>
<dbReference type="Pfam" id="PF07883">
    <property type="entry name" value="Cupin_2"/>
    <property type="match status" value="1"/>
</dbReference>
<evidence type="ECO:0000259" key="1">
    <source>
        <dbReference type="Pfam" id="PF07883"/>
    </source>
</evidence>
<dbReference type="Gene3D" id="2.60.120.10">
    <property type="entry name" value="Jelly Rolls"/>
    <property type="match status" value="1"/>
</dbReference>
<dbReference type="InterPro" id="IPR011051">
    <property type="entry name" value="RmlC_Cupin_sf"/>
</dbReference>
<gene>
    <name evidence="2" type="ORF">SAMN06265219_112121</name>
</gene>
<organism evidence="2 3">
    <name type="scientific">Gracilimonas mengyeensis</name>
    <dbReference type="NCBI Taxonomy" id="1302730"/>
    <lineage>
        <taxon>Bacteria</taxon>
        <taxon>Pseudomonadati</taxon>
        <taxon>Balneolota</taxon>
        <taxon>Balneolia</taxon>
        <taxon>Balneolales</taxon>
        <taxon>Balneolaceae</taxon>
        <taxon>Gracilimonas</taxon>
    </lineage>
</organism>